<dbReference type="VEuPathDB" id="FungiDB:JI435_304670"/>
<proteinExistence type="predicted"/>
<sequence length="82" mass="8969">FRSLTLGKSSPEPAMYSFRSSHGVGVFTCSIGELSCSSGRRHAVHDRECIESDGAYVMPTFVRSLFGKVRAKANTKLTSVLR</sequence>
<name>A0A7U2F7M6_PHANO</name>
<protein>
    <submittedName>
        <fullName evidence="1">Uncharacterized protein</fullName>
    </submittedName>
</protein>
<evidence type="ECO:0000313" key="2">
    <source>
        <dbReference type="Proteomes" id="UP000663193"/>
    </source>
</evidence>
<dbReference type="EMBL" id="CP069031">
    <property type="protein sequence ID" value="QRC99153.1"/>
    <property type="molecule type" value="Genomic_DNA"/>
</dbReference>
<gene>
    <name evidence="1" type="ORF">JI435_304670</name>
</gene>
<evidence type="ECO:0000313" key="1">
    <source>
        <dbReference type="EMBL" id="QRC99153.1"/>
    </source>
</evidence>
<feature type="non-terminal residue" evidence="1">
    <location>
        <position position="1"/>
    </location>
</feature>
<accession>A0A7U2F7M6</accession>
<keyword evidence="2" id="KW-1185">Reference proteome</keyword>
<organism evidence="1 2">
    <name type="scientific">Phaeosphaeria nodorum (strain SN15 / ATCC MYA-4574 / FGSC 10173)</name>
    <name type="common">Glume blotch fungus</name>
    <name type="synonym">Parastagonospora nodorum</name>
    <dbReference type="NCBI Taxonomy" id="321614"/>
    <lineage>
        <taxon>Eukaryota</taxon>
        <taxon>Fungi</taxon>
        <taxon>Dikarya</taxon>
        <taxon>Ascomycota</taxon>
        <taxon>Pezizomycotina</taxon>
        <taxon>Dothideomycetes</taxon>
        <taxon>Pleosporomycetidae</taxon>
        <taxon>Pleosporales</taxon>
        <taxon>Pleosporineae</taxon>
        <taxon>Phaeosphaeriaceae</taxon>
        <taxon>Parastagonospora</taxon>
    </lineage>
</organism>
<dbReference type="AlphaFoldDB" id="A0A7U2F7M6"/>
<dbReference type="Proteomes" id="UP000663193">
    <property type="component" value="Chromosome 9"/>
</dbReference>
<reference evidence="2" key="1">
    <citation type="journal article" date="2021" name="BMC Genomics">
        <title>Chromosome-level genome assembly and manually-curated proteome of model necrotroph Parastagonospora nodorum Sn15 reveals a genome-wide trove of candidate effector homologs, and redundancy of virulence-related functions within an accessory chromosome.</title>
        <authorList>
            <person name="Bertazzoni S."/>
            <person name="Jones D.A.B."/>
            <person name="Phan H.T."/>
            <person name="Tan K.-C."/>
            <person name="Hane J.K."/>
        </authorList>
    </citation>
    <scope>NUCLEOTIDE SEQUENCE [LARGE SCALE GENOMIC DNA]</scope>
    <source>
        <strain evidence="2">SN15 / ATCC MYA-4574 / FGSC 10173)</strain>
    </source>
</reference>